<name>A0A497EZ95_9CREN</name>
<dbReference type="PROSITE" id="PS00211">
    <property type="entry name" value="ABC_TRANSPORTER_1"/>
    <property type="match status" value="1"/>
</dbReference>
<keyword evidence="3 5" id="KW-0067">ATP-binding</keyword>
<dbReference type="GO" id="GO:0005524">
    <property type="term" value="F:ATP binding"/>
    <property type="evidence" value="ECO:0007669"/>
    <property type="project" value="UniProtKB-KW"/>
</dbReference>
<dbReference type="PANTHER" id="PTHR43875:SF1">
    <property type="entry name" value="OSMOPROTECTIVE COMPOUNDS UPTAKE ATP-BINDING PROTEIN GGTA"/>
    <property type="match status" value="1"/>
</dbReference>
<dbReference type="GO" id="GO:0055052">
    <property type="term" value="C:ATP-binding cassette (ABC) transporter complex, substrate-binding subunit-containing"/>
    <property type="evidence" value="ECO:0007669"/>
    <property type="project" value="TreeGrafter"/>
</dbReference>
<dbReference type="FunFam" id="3.40.50.300:FF:000042">
    <property type="entry name" value="Maltose/maltodextrin ABC transporter, ATP-binding protein"/>
    <property type="match status" value="1"/>
</dbReference>
<gene>
    <name evidence="5" type="ORF">DRJ26_04640</name>
</gene>
<dbReference type="EMBL" id="QMRA01000113">
    <property type="protein sequence ID" value="RLE52516.1"/>
    <property type="molecule type" value="Genomic_DNA"/>
</dbReference>
<proteinExistence type="predicted"/>
<feature type="domain" description="ABC transporter" evidence="4">
    <location>
        <begin position="4"/>
        <end position="234"/>
    </location>
</feature>
<dbReference type="GO" id="GO:0140359">
    <property type="term" value="F:ABC-type transporter activity"/>
    <property type="evidence" value="ECO:0007669"/>
    <property type="project" value="InterPro"/>
</dbReference>
<dbReference type="Pfam" id="PF00005">
    <property type="entry name" value="ABC_tran"/>
    <property type="match status" value="1"/>
</dbReference>
<dbReference type="Proteomes" id="UP000269499">
    <property type="component" value="Unassembled WGS sequence"/>
</dbReference>
<protein>
    <submittedName>
        <fullName evidence="5">Glycerol-3-phosphate ABC transporter ATP-binding protein</fullName>
    </submittedName>
</protein>
<dbReference type="SMART" id="SM00382">
    <property type="entry name" value="AAA"/>
    <property type="match status" value="1"/>
</dbReference>
<reference evidence="5 6" key="1">
    <citation type="submission" date="2018-06" db="EMBL/GenBank/DDBJ databases">
        <title>Extensive metabolic versatility and redundancy in microbially diverse, dynamic hydrothermal sediments.</title>
        <authorList>
            <person name="Dombrowski N."/>
            <person name="Teske A."/>
            <person name="Baker B.J."/>
        </authorList>
    </citation>
    <scope>NUCLEOTIDE SEQUENCE [LARGE SCALE GENOMIC DNA]</scope>
    <source>
        <strain evidence="5">B20_G2</strain>
    </source>
</reference>
<keyword evidence="2" id="KW-0547">Nucleotide-binding</keyword>
<organism evidence="5 6">
    <name type="scientific">Thermoproteota archaeon</name>
    <dbReference type="NCBI Taxonomy" id="2056631"/>
    <lineage>
        <taxon>Archaea</taxon>
        <taxon>Thermoproteota</taxon>
    </lineage>
</organism>
<accession>A0A497EZ95</accession>
<dbReference type="InterPro" id="IPR027417">
    <property type="entry name" value="P-loop_NTPase"/>
</dbReference>
<dbReference type="InterPro" id="IPR003439">
    <property type="entry name" value="ABC_transporter-like_ATP-bd"/>
</dbReference>
<dbReference type="PANTHER" id="PTHR43875">
    <property type="entry name" value="MALTODEXTRIN IMPORT ATP-BINDING PROTEIN MSMX"/>
    <property type="match status" value="1"/>
</dbReference>
<dbReference type="InterPro" id="IPR015855">
    <property type="entry name" value="ABC_transpr_MalK-like"/>
</dbReference>
<evidence type="ECO:0000256" key="1">
    <source>
        <dbReference type="ARBA" id="ARBA00022448"/>
    </source>
</evidence>
<evidence type="ECO:0000259" key="4">
    <source>
        <dbReference type="PROSITE" id="PS50893"/>
    </source>
</evidence>
<evidence type="ECO:0000313" key="6">
    <source>
        <dbReference type="Proteomes" id="UP000269499"/>
    </source>
</evidence>
<dbReference type="InterPro" id="IPR003593">
    <property type="entry name" value="AAA+_ATPase"/>
</dbReference>
<dbReference type="InterPro" id="IPR047641">
    <property type="entry name" value="ABC_transpr_MalK/UgpC-like"/>
</dbReference>
<dbReference type="SUPFAM" id="SSF52540">
    <property type="entry name" value="P-loop containing nucleoside triphosphate hydrolases"/>
    <property type="match status" value="1"/>
</dbReference>
<keyword evidence="1" id="KW-0813">Transport</keyword>
<sequence>MVKIHLEHVTKVFGEVVAVDDVTLTIREKEFMVLLGPSGCGKTTTLRIIAGLEEPTKGEVYIDDQPVTYLPPKDRDIAMVFQNYALYPHMKVYDNIAFPLKLRKYPKEEIDKMVKEVAEMLHIEDLLDRMPKQLSGGEQQRVALARALIRRPKAFLLDEPLSNLDAKLRVVMRAELKRLQKELGVTTVYVTHDQAEAMTMADRIAVMKDGKVLQVGSPADVFNKPVNLFVAGFIGSPPMN</sequence>
<dbReference type="PROSITE" id="PS50893">
    <property type="entry name" value="ABC_TRANSPORTER_2"/>
    <property type="match status" value="1"/>
</dbReference>
<dbReference type="GO" id="GO:0008643">
    <property type="term" value="P:carbohydrate transport"/>
    <property type="evidence" value="ECO:0007669"/>
    <property type="project" value="InterPro"/>
</dbReference>
<feature type="non-terminal residue" evidence="5">
    <location>
        <position position="240"/>
    </location>
</feature>
<dbReference type="InterPro" id="IPR017871">
    <property type="entry name" value="ABC_transporter-like_CS"/>
</dbReference>
<comment type="caution">
    <text evidence="5">The sequence shown here is derived from an EMBL/GenBank/DDBJ whole genome shotgun (WGS) entry which is preliminary data.</text>
</comment>
<evidence type="ECO:0000256" key="2">
    <source>
        <dbReference type="ARBA" id="ARBA00022741"/>
    </source>
</evidence>
<evidence type="ECO:0000313" key="5">
    <source>
        <dbReference type="EMBL" id="RLE52516.1"/>
    </source>
</evidence>
<dbReference type="AlphaFoldDB" id="A0A497EZ95"/>
<evidence type="ECO:0000256" key="3">
    <source>
        <dbReference type="ARBA" id="ARBA00022840"/>
    </source>
</evidence>
<dbReference type="CDD" id="cd03301">
    <property type="entry name" value="ABC_MalK_N"/>
    <property type="match status" value="1"/>
</dbReference>
<dbReference type="GO" id="GO:0016887">
    <property type="term" value="F:ATP hydrolysis activity"/>
    <property type="evidence" value="ECO:0007669"/>
    <property type="project" value="InterPro"/>
</dbReference>
<dbReference type="Gene3D" id="3.40.50.300">
    <property type="entry name" value="P-loop containing nucleotide triphosphate hydrolases"/>
    <property type="match status" value="1"/>
</dbReference>